<sequence>MFVCFPEAKLSLEQNDAPHFATTRMNVYSHANGANIAHAQFISFISDNLGDGWNEILTPKTHQSQQDHPRYKNITEFVKKVYFAYFDVKLRDEDKPWAPHKVCSIYVEELRQWSQGEKQSFRYGVPIVWREPTNHSDYCYFCLCIVQGFNLKNRKDILYPNIRSAIRPAPHGPEVPVNWMMEVMIMILEVIN</sequence>
<reference evidence="1" key="1">
    <citation type="submission" date="2019-08" db="EMBL/GenBank/DDBJ databases">
        <title>The genome of the North American firefly Photinus pyralis.</title>
        <authorList>
            <consortium name="Photinus pyralis genome working group"/>
            <person name="Fallon T.R."/>
            <person name="Sander Lower S.E."/>
            <person name="Weng J.-K."/>
        </authorList>
    </citation>
    <scope>NUCLEOTIDE SEQUENCE</scope>
    <source>
        <strain evidence="1">TRF0915ILg1</strain>
        <tissue evidence="1">Whole body</tissue>
    </source>
</reference>
<keyword evidence="2" id="KW-1185">Reference proteome</keyword>
<protein>
    <submittedName>
        <fullName evidence="1">Uncharacterized protein</fullName>
    </submittedName>
</protein>
<gene>
    <name evidence="1" type="ORF">ILUMI_07173</name>
</gene>
<name>A0A8K0D7X5_IGNLU</name>
<proteinExistence type="predicted"/>
<comment type="caution">
    <text evidence="1">The sequence shown here is derived from an EMBL/GenBank/DDBJ whole genome shotgun (WGS) entry which is preliminary data.</text>
</comment>
<dbReference type="EMBL" id="VTPC01003131">
    <property type="protein sequence ID" value="KAF2899006.1"/>
    <property type="molecule type" value="Genomic_DNA"/>
</dbReference>
<evidence type="ECO:0000313" key="1">
    <source>
        <dbReference type="EMBL" id="KAF2899006.1"/>
    </source>
</evidence>
<dbReference type="Proteomes" id="UP000801492">
    <property type="component" value="Unassembled WGS sequence"/>
</dbReference>
<dbReference type="AlphaFoldDB" id="A0A8K0D7X5"/>
<evidence type="ECO:0000313" key="2">
    <source>
        <dbReference type="Proteomes" id="UP000801492"/>
    </source>
</evidence>
<organism evidence="1 2">
    <name type="scientific">Ignelater luminosus</name>
    <name type="common">Cucubano</name>
    <name type="synonym">Pyrophorus luminosus</name>
    <dbReference type="NCBI Taxonomy" id="2038154"/>
    <lineage>
        <taxon>Eukaryota</taxon>
        <taxon>Metazoa</taxon>
        <taxon>Ecdysozoa</taxon>
        <taxon>Arthropoda</taxon>
        <taxon>Hexapoda</taxon>
        <taxon>Insecta</taxon>
        <taxon>Pterygota</taxon>
        <taxon>Neoptera</taxon>
        <taxon>Endopterygota</taxon>
        <taxon>Coleoptera</taxon>
        <taxon>Polyphaga</taxon>
        <taxon>Elateriformia</taxon>
        <taxon>Elateroidea</taxon>
        <taxon>Elateridae</taxon>
        <taxon>Agrypninae</taxon>
        <taxon>Pyrophorini</taxon>
        <taxon>Ignelater</taxon>
    </lineage>
</organism>
<accession>A0A8K0D7X5</accession>
<dbReference type="OrthoDB" id="7890494at2759"/>